<feature type="compositionally biased region" description="Basic residues" evidence="1">
    <location>
        <begin position="1"/>
        <end position="37"/>
    </location>
</feature>
<protein>
    <submittedName>
        <fullName evidence="2">Uncharacterized protein</fullName>
    </submittedName>
</protein>
<proteinExistence type="predicted"/>
<comment type="caution">
    <text evidence="2">The sequence shown here is derived from an EMBL/GenBank/DDBJ whole genome shotgun (WGS) entry which is preliminary data.</text>
</comment>
<reference evidence="2" key="1">
    <citation type="submission" date="2022-08" db="EMBL/GenBank/DDBJ databases">
        <title>Novel sulfate-reducing endosymbionts in the free-living metamonad Anaeramoeba.</title>
        <authorList>
            <person name="Jerlstrom-Hultqvist J."/>
            <person name="Cepicka I."/>
            <person name="Gallot-Lavallee L."/>
            <person name="Salas-Leiva D."/>
            <person name="Curtis B.A."/>
            <person name="Zahonova K."/>
            <person name="Pipaliya S."/>
            <person name="Dacks J."/>
            <person name="Roger A.J."/>
        </authorList>
    </citation>
    <scope>NUCLEOTIDE SEQUENCE</scope>
    <source>
        <strain evidence="2">Schooner1</strain>
    </source>
</reference>
<accession>A0ABQ8XHI1</accession>
<dbReference type="Proteomes" id="UP001150062">
    <property type="component" value="Unassembled WGS sequence"/>
</dbReference>
<feature type="region of interest" description="Disordered" evidence="1">
    <location>
        <begin position="1"/>
        <end position="40"/>
    </location>
</feature>
<evidence type="ECO:0000313" key="2">
    <source>
        <dbReference type="EMBL" id="KAJ6231901.1"/>
    </source>
</evidence>
<keyword evidence="3" id="KW-1185">Reference proteome</keyword>
<organism evidence="2 3">
    <name type="scientific">Anaeramoeba flamelloides</name>
    <dbReference type="NCBI Taxonomy" id="1746091"/>
    <lineage>
        <taxon>Eukaryota</taxon>
        <taxon>Metamonada</taxon>
        <taxon>Anaeramoebidae</taxon>
        <taxon>Anaeramoeba</taxon>
    </lineage>
</organism>
<sequence length="82" mass="9801">MSNKKKSLKTHHKKNKNKNNIKNKNKKKKKKTSKRNKGYQELENLVENAYNDFKKAQNMVDLLIEDLSYSSFPIKNQKKEDF</sequence>
<name>A0ABQ8XHI1_9EUKA</name>
<evidence type="ECO:0000256" key="1">
    <source>
        <dbReference type="SAM" id="MobiDB-lite"/>
    </source>
</evidence>
<gene>
    <name evidence="2" type="ORF">M0813_05421</name>
</gene>
<dbReference type="EMBL" id="JAOAOG010000297">
    <property type="protein sequence ID" value="KAJ6231901.1"/>
    <property type="molecule type" value="Genomic_DNA"/>
</dbReference>
<evidence type="ECO:0000313" key="3">
    <source>
        <dbReference type="Proteomes" id="UP001150062"/>
    </source>
</evidence>